<dbReference type="Pfam" id="PF00082">
    <property type="entry name" value="Peptidase_S8"/>
    <property type="match status" value="1"/>
</dbReference>
<dbReference type="GO" id="GO:0006508">
    <property type="term" value="P:proteolysis"/>
    <property type="evidence" value="ECO:0007669"/>
    <property type="project" value="InterPro"/>
</dbReference>
<name>A0A428T199_9HYPO</name>
<dbReference type="InterPro" id="IPR056002">
    <property type="entry name" value="DUF7580"/>
</dbReference>
<dbReference type="PROSITE" id="PS00136">
    <property type="entry name" value="SUBTILASE_ASP"/>
    <property type="match status" value="1"/>
</dbReference>
<feature type="domain" description="DUF7580" evidence="3">
    <location>
        <begin position="110"/>
        <end position="308"/>
    </location>
</feature>
<dbReference type="AlphaFoldDB" id="A0A428T199"/>
<evidence type="ECO:0000259" key="3">
    <source>
        <dbReference type="Pfam" id="PF24476"/>
    </source>
</evidence>
<dbReference type="InterPro" id="IPR000209">
    <property type="entry name" value="Peptidase_S8/S53_dom"/>
</dbReference>
<gene>
    <name evidence="4" type="ORF">CEP52_011857</name>
</gene>
<dbReference type="GO" id="GO:0004252">
    <property type="term" value="F:serine-type endopeptidase activity"/>
    <property type="evidence" value="ECO:0007669"/>
    <property type="project" value="InterPro"/>
</dbReference>
<keyword evidence="1" id="KW-0378">Hydrolase</keyword>
<dbReference type="SUPFAM" id="SSF52743">
    <property type="entry name" value="Subtilisin-like"/>
    <property type="match status" value="1"/>
</dbReference>
<dbReference type="Gene3D" id="3.40.50.200">
    <property type="entry name" value="Peptidase S8/S53 domain"/>
    <property type="match status" value="1"/>
</dbReference>
<dbReference type="Pfam" id="PF24476">
    <property type="entry name" value="DUF7580"/>
    <property type="match status" value="1"/>
</dbReference>
<keyword evidence="5" id="KW-1185">Reference proteome</keyword>
<organism evidence="4 5">
    <name type="scientific">Fusarium oligoseptatum</name>
    <dbReference type="NCBI Taxonomy" id="2604345"/>
    <lineage>
        <taxon>Eukaryota</taxon>
        <taxon>Fungi</taxon>
        <taxon>Dikarya</taxon>
        <taxon>Ascomycota</taxon>
        <taxon>Pezizomycotina</taxon>
        <taxon>Sordariomycetes</taxon>
        <taxon>Hypocreomycetidae</taxon>
        <taxon>Hypocreales</taxon>
        <taxon>Nectriaceae</taxon>
        <taxon>Fusarium</taxon>
        <taxon>Fusarium solani species complex</taxon>
    </lineage>
</organism>
<comment type="caution">
    <text evidence="4">The sequence shown here is derived from an EMBL/GenBank/DDBJ whole genome shotgun (WGS) entry which is preliminary data.</text>
</comment>
<proteinExistence type="predicted"/>
<dbReference type="InterPro" id="IPR023827">
    <property type="entry name" value="Peptidase_S8_Asp-AS"/>
</dbReference>
<evidence type="ECO:0000256" key="1">
    <source>
        <dbReference type="ARBA" id="ARBA00022801"/>
    </source>
</evidence>
<reference evidence="4 5" key="1">
    <citation type="submission" date="2017-06" db="EMBL/GenBank/DDBJ databases">
        <title>Comparative genomic analysis of Ambrosia Fusariam Clade fungi.</title>
        <authorList>
            <person name="Stajich J.E."/>
            <person name="Carrillo J."/>
            <person name="Kijimoto T."/>
            <person name="Eskalen A."/>
            <person name="O'Donnell K."/>
            <person name="Kasson M."/>
        </authorList>
    </citation>
    <scope>NUCLEOTIDE SEQUENCE [LARGE SCALE GENOMIC DNA]</scope>
    <source>
        <strain evidence="4 5">NRRL62579</strain>
    </source>
</reference>
<dbReference type="STRING" id="1325735.A0A428T199"/>
<protein>
    <submittedName>
        <fullName evidence="4">Uncharacterized protein</fullName>
    </submittedName>
</protein>
<evidence type="ECO:0000313" key="5">
    <source>
        <dbReference type="Proteomes" id="UP000287144"/>
    </source>
</evidence>
<feature type="domain" description="Peptidase S8/S53" evidence="2">
    <location>
        <begin position="428"/>
        <end position="561"/>
    </location>
</feature>
<dbReference type="EMBL" id="NKCK01000147">
    <property type="protein sequence ID" value="RSL95809.1"/>
    <property type="molecule type" value="Genomic_DNA"/>
</dbReference>
<dbReference type="Proteomes" id="UP000287144">
    <property type="component" value="Unassembled WGS sequence"/>
</dbReference>
<evidence type="ECO:0000313" key="4">
    <source>
        <dbReference type="EMBL" id="RSL95809.1"/>
    </source>
</evidence>
<accession>A0A428T199</accession>
<dbReference type="InterPro" id="IPR036852">
    <property type="entry name" value="Peptidase_S8/S53_dom_sf"/>
</dbReference>
<evidence type="ECO:0000259" key="2">
    <source>
        <dbReference type="Pfam" id="PF00082"/>
    </source>
</evidence>
<sequence length="602" mass="68134">MAVNQPYDIIAANQYRNQYPLLYPIPGTLLLVLGNIGHHQAGYNFSSHRSLSDSDAATDSYWLDHGHICSLLDREEFARILLEFKPVDRLYQLPSSEAPQFRLAAGRGQSLASILQHYHLTPRDRVSLSYSVARTYWQFYDSELMRRKWSSESIWFMPTSSDDHKDELPLQAFVSFPFESPNHRIEDFIDDLKVPLNHRCPRVFALGVLLLEIGCGSPFTTPVHQNLSSQANFDHSTANNLLQKLRNSKWDGFSHMNYFVGAVEYCLDGKNFIQDSPDSTRRRSQPLKKQQDISERRKNLYNRVVRPLGWLAVKGFKTRSSGTAYIRKIRNAAVTTAQGLPARPKAFVRPKMGKFHNGSTASNNWIQSLVRISAYIDDRRVQLDLTSPIRVAILDTGINYNMPYYEDEEYADNRINQVESFCDFLEPAARDGGVIFLASAGNSSDEAEAFPARDPKVISIYATNRHGTFLEFNSQPTHDRTRILGTYGDGIPPEITAEFDREYRGVCQPGSSVATAVAAGTAALMLAYIATFPKVFASSANRKTLQRAHDSRGMEALFRKMGQQSPTGGLFINPGHFWRVNNTDEARFHAISSCLWDVDRYM</sequence>